<keyword evidence="1" id="KW-0812">Transmembrane</keyword>
<evidence type="ECO:0000313" key="3">
    <source>
        <dbReference type="Proteomes" id="UP000254255"/>
    </source>
</evidence>
<dbReference type="EMBL" id="UGET01000004">
    <property type="protein sequence ID" value="STL75693.1"/>
    <property type="molecule type" value="Genomic_DNA"/>
</dbReference>
<organism evidence="2 3">
    <name type="scientific">Escherichia coli</name>
    <dbReference type="NCBI Taxonomy" id="562"/>
    <lineage>
        <taxon>Bacteria</taxon>
        <taxon>Pseudomonadati</taxon>
        <taxon>Pseudomonadota</taxon>
        <taxon>Gammaproteobacteria</taxon>
        <taxon>Enterobacterales</taxon>
        <taxon>Enterobacteriaceae</taxon>
        <taxon>Escherichia</taxon>
    </lineage>
</organism>
<dbReference type="GO" id="GO:0005886">
    <property type="term" value="C:plasma membrane"/>
    <property type="evidence" value="ECO:0007669"/>
    <property type="project" value="UniProtKB-SubCell"/>
</dbReference>
<evidence type="ECO:0000256" key="1">
    <source>
        <dbReference type="RuleBase" id="RU367016"/>
    </source>
</evidence>
<comment type="caution">
    <text evidence="1">Lacks conserved residue(s) required for the propagation of feature annotation.</text>
</comment>
<dbReference type="PANTHER" id="PTHR30353:SF0">
    <property type="entry name" value="TRANSMEMBRANE PROTEIN"/>
    <property type="match status" value="1"/>
</dbReference>
<keyword evidence="1" id="KW-1003">Cell membrane</keyword>
<name>A0A377BUP5_ECOLX</name>
<dbReference type="AlphaFoldDB" id="A0A377BUP5"/>
<keyword evidence="1" id="KW-0472">Membrane</keyword>
<feature type="transmembrane region" description="Helical" evidence="1">
    <location>
        <begin position="69"/>
        <end position="88"/>
    </location>
</feature>
<dbReference type="InterPro" id="IPR032818">
    <property type="entry name" value="DedA-like"/>
</dbReference>
<reference evidence="2 3" key="1">
    <citation type="submission" date="2018-06" db="EMBL/GenBank/DDBJ databases">
        <authorList>
            <consortium name="Pathogen Informatics"/>
            <person name="Doyle S."/>
        </authorList>
    </citation>
    <scope>NUCLEOTIDE SEQUENCE [LARGE SCALE GENOMIC DNA]</scope>
    <source>
        <strain evidence="2 3">NCTC13148</strain>
    </source>
</reference>
<dbReference type="Proteomes" id="UP000254255">
    <property type="component" value="Unassembled WGS sequence"/>
</dbReference>
<gene>
    <name evidence="2" type="primary">dedA</name>
    <name evidence="2" type="ORF">NCTC13148_02049</name>
</gene>
<protein>
    <submittedName>
        <fullName evidence="2">Inner membrane protein</fullName>
    </submittedName>
</protein>
<comment type="subcellular location">
    <subcellularLocation>
        <location evidence="1">Cell inner membrane</location>
        <topology evidence="1">Multi-pass membrane protein</topology>
    </subcellularLocation>
</comment>
<accession>A0A377BUP5</accession>
<proteinExistence type="inferred from homology"/>
<keyword evidence="1" id="KW-0997">Cell inner membrane</keyword>
<sequence>MDLIYFLIDFILHIDVHLAELVAEYGVWVYAILFLILFCETGLVVTPFLPGDSLLFVAGALASLETNDLNVHMMVVLMLIAAIVGDAVNYTIGGCSVKSCSVIPIRKFSVAVISTKPISFMRNMAAKRLFSPVLCRSSERSPRLLREWATCRTVISPLIT</sequence>
<keyword evidence="1" id="KW-1133">Transmembrane helix</keyword>
<dbReference type="PANTHER" id="PTHR30353">
    <property type="entry name" value="INNER MEMBRANE PROTEIN DEDA-RELATED"/>
    <property type="match status" value="1"/>
</dbReference>
<evidence type="ECO:0000313" key="2">
    <source>
        <dbReference type="EMBL" id="STL75693.1"/>
    </source>
</evidence>
<comment type="similarity">
    <text evidence="1">Belongs to the DedA family.</text>
</comment>
<feature type="transmembrane region" description="Helical" evidence="1">
    <location>
        <begin position="27"/>
        <end position="49"/>
    </location>
</feature>